<dbReference type="PANTHER" id="PTHR19288:SF46">
    <property type="entry name" value="HALOACID DEHALOGENASE-LIKE HYDROLASE DOMAIN-CONTAINING PROTEIN 2"/>
    <property type="match status" value="1"/>
</dbReference>
<evidence type="ECO:0000313" key="2">
    <source>
        <dbReference type="Proteomes" id="UP000054549"/>
    </source>
</evidence>
<name>A0A0C2SQD0_AMAMK</name>
<dbReference type="STRING" id="946122.A0A0C2SQD0"/>
<evidence type="ECO:0000313" key="1">
    <source>
        <dbReference type="EMBL" id="KIL56239.1"/>
    </source>
</evidence>
<dbReference type="InterPro" id="IPR006357">
    <property type="entry name" value="HAD-SF_hydro_IIA"/>
</dbReference>
<dbReference type="SUPFAM" id="SSF56784">
    <property type="entry name" value="HAD-like"/>
    <property type="match status" value="1"/>
</dbReference>
<dbReference type="GO" id="GO:0016791">
    <property type="term" value="F:phosphatase activity"/>
    <property type="evidence" value="ECO:0007669"/>
    <property type="project" value="TreeGrafter"/>
</dbReference>
<dbReference type="GO" id="GO:0005737">
    <property type="term" value="C:cytoplasm"/>
    <property type="evidence" value="ECO:0007669"/>
    <property type="project" value="TreeGrafter"/>
</dbReference>
<dbReference type="OrthoDB" id="426235at2759"/>
<organism evidence="1 2">
    <name type="scientific">Amanita muscaria (strain Koide BX008)</name>
    <dbReference type="NCBI Taxonomy" id="946122"/>
    <lineage>
        <taxon>Eukaryota</taxon>
        <taxon>Fungi</taxon>
        <taxon>Dikarya</taxon>
        <taxon>Basidiomycota</taxon>
        <taxon>Agaricomycotina</taxon>
        <taxon>Agaricomycetes</taxon>
        <taxon>Agaricomycetidae</taxon>
        <taxon>Agaricales</taxon>
        <taxon>Pluteineae</taxon>
        <taxon>Amanitaceae</taxon>
        <taxon>Amanita</taxon>
    </lineage>
</organism>
<dbReference type="AlphaFoldDB" id="A0A0C2SQD0"/>
<dbReference type="InterPro" id="IPR036412">
    <property type="entry name" value="HAD-like_sf"/>
</dbReference>
<sequence length="266" mass="29072">MMRQSDCRPLIRALLIDVSGTLHVGSKPTPDAVEALGRLRQVGIPFKLCSNTSKESTQSLLRRLNSQGFDIRSNEQGDSKELWTSIGAVKHVLHDLHCSRPFPLLSQSAREELSDVYHARDDDHGATGFDAVVVGLAPSILTYDNLNTAFRVLVGEDNNKKGKKNRIPLIATNKAKYIQSDSNDRLSLGPGAFVASLEYAAGVQAHVVGKPSKSFFDMVIDSFGGEINNKKGMIAIIGDDVENDLGEGALELGLWRVLVRTGKYRQ</sequence>
<dbReference type="HOGENOM" id="CLU_043473_4_0_1"/>
<evidence type="ECO:0008006" key="3">
    <source>
        <dbReference type="Google" id="ProtNLM"/>
    </source>
</evidence>
<protein>
    <recommendedName>
        <fullName evidence="3">Haloacid dehalogenase-like hydrolase domain-containing protein 2</fullName>
    </recommendedName>
</protein>
<dbReference type="EMBL" id="KN818436">
    <property type="protein sequence ID" value="KIL56239.1"/>
    <property type="molecule type" value="Genomic_DNA"/>
</dbReference>
<reference evidence="1 2" key="1">
    <citation type="submission" date="2014-04" db="EMBL/GenBank/DDBJ databases">
        <title>Evolutionary Origins and Diversification of the Mycorrhizal Mutualists.</title>
        <authorList>
            <consortium name="DOE Joint Genome Institute"/>
            <consortium name="Mycorrhizal Genomics Consortium"/>
            <person name="Kohler A."/>
            <person name="Kuo A."/>
            <person name="Nagy L.G."/>
            <person name="Floudas D."/>
            <person name="Copeland A."/>
            <person name="Barry K.W."/>
            <person name="Cichocki N."/>
            <person name="Veneault-Fourrey C."/>
            <person name="LaButti K."/>
            <person name="Lindquist E.A."/>
            <person name="Lipzen A."/>
            <person name="Lundell T."/>
            <person name="Morin E."/>
            <person name="Murat C."/>
            <person name="Riley R."/>
            <person name="Ohm R."/>
            <person name="Sun H."/>
            <person name="Tunlid A."/>
            <person name="Henrissat B."/>
            <person name="Grigoriev I.V."/>
            <person name="Hibbett D.S."/>
            <person name="Martin F."/>
        </authorList>
    </citation>
    <scope>NUCLEOTIDE SEQUENCE [LARGE SCALE GENOMIC DNA]</scope>
    <source>
        <strain evidence="1 2">Koide BX008</strain>
    </source>
</reference>
<dbReference type="PANTHER" id="PTHR19288">
    <property type="entry name" value="4-NITROPHENYLPHOSPHATASE-RELATED"/>
    <property type="match status" value="1"/>
</dbReference>
<dbReference type="InParanoid" id="A0A0C2SQD0"/>
<gene>
    <name evidence="1" type="ORF">M378DRAFT_194352</name>
</gene>
<dbReference type="Pfam" id="PF13344">
    <property type="entry name" value="Hydrolase_6"/>
    <property type="match status" value="1"/>
</dbReference>
<dbReference type="InterPro" id="IPR023214">
    <property type="entry name" value="HAD_sf"/>
</dbReference>
<keyword evidence="2" id="KW-1185">Reference proteome</keyword>
<accession>A0A0C2SQD0</accession>
<proteinExistence type="predicted"/>
<dbReference type="Pfam" id="PF13242">
    <property type="entry name" value="Hydrolase_like"/>
    <property type="match status" value="1"/>
</dbReference>
<dbReference type="Gene3D" id="3.40.50.1000">
    <property type="entry name" value="HAD superfamily/HAD-like"/>
    <property type="match status" value="2"/>
</dbReference>
<dbReference type="Proteomes" id="UP000054549">
    <property type="component" value="Unassembled WGS sequence"/>
</dbReference>